<proteinExistence type="predicted"/>
<dbReference type="InterPro" id="IPR050266">
    <property type="entry name" value="AB_hydrolase_sf"/>
</dbReference>
<name>A0A7W3LRM3_ACTNM</name>
<dbReference type="PRINTS" id="PR00111">
    <property type="entry name" value="ABHYDROLASE"/>
</dbReference>
<dbReference type="Proteomes" id="UP000572680">
    <property type="component" value="Unassembled WGS sequence"/>
</dbReference>
<dbReference type="SUPFAM" id="SSF53474">
    <property type="entry name" value="alpha/beta-Hydrolases"/>
    <property type="match status" value="1"/>
</dbReference>
<dbReference type="Gene3D" id="3.40.50.1820">
    <property type="entry name" value="alpha/beta hydrolase"/>
    <property type="match status" value="1"/>
</dbReference>
<dbReference type="AlphaFoldDB" id="A0A7W3LRM3"/>
<dbReference type="InterPro" id="IPR000073">
    <property type="entry name" value="AB_hydrolase_1"/>
</dbReference>
<dbReference type="GO" id="GO:0003824">
    <property type="term" value="F:catalytic activity"/>
    <property type="evidence" value="ECO:0007669"/>
    <property type="project" value="UniProtKB-ARBA"/>
</dbReference>
<comment type="caution">
    <text evidence="2">The sequence shown here is derived from an EMBL/GenBank/DDBJ whole genome shotgun (WGS) entry which is preliminary data.</text>
</comment>
<evidence type="ECO:0000259" key="1">
    <source>
        <dbReference type="Pfam" id="PF00561"/>
    </source>
</evidence>
<feature type="domain" description="AB hydrolase-1" evidence="1">
    <location>
        <begin position="31"/>
        <end position="264"/>
    </location>
</feature>
<evidence type="ECO:0000313" key="3">
    <source>
        <dbReference type="Proteomes" id="UP000572680"/>
    </source>
</evidence>
<dbReference type="RefSeq" id="WP_182845276.1">
    <property type="nucleotide sequence ID" value="NZ_BAAALP010000036.1"/>
</dbReference>
<dbReference type="InterPro" id="IPR029058">
    <property type="entry name" value="AB_hydrolase_fold"/>
</dbReference>
<organism evidence="2 3">
    <name type="scientific">Actinomadura namibiensis</name>
    <dbReference type="NCBI Taxonomy" id="182080"/>
    <lineage>
        <taxon>Bacteria</taxon>
        <taxon>Bacillati</taxon>
        <taxon>Actinomycetota</taxon>
        <taxon>Actinomycetes</taxon>
        <taxon>Streptosporangiales</taxon>
        <taxon>Thermomonosporaceae</taxon>
        <taxon>Actinomadura</taxon>
    </lineage>
</organism>
<evidence type="ECO:0000313" key="2">
    <source>
        <dbReference type="EMBL" id="MBA8953019.1"/>
    </source>
</evidence>
<dbReference type="EMBL" id="JACJIA010000006">
    <property type="protein sequence ID" value="MBA8953019.1"/>
    <property type="molecule type" value="Genomic_DNA"/>
</dbReference>
<dbReference type="PANTHER" id="PTHR43798:SF33">
    <property type="entry name" value="HYDROLASE, PUTATIVE (AFU_ORTHOLOGUE AFUA_2G14860)-RELATED"/>
    <property type="match status" value="1"/>
</dbReference>
<dbReference type="GO" id="GO:0016020">
    <property type="term" value="C:membrane"/>
    <property type="evidence" value="ECO:0007669"/>
    <property type="project" value="TreeGrafter"/>
</dbReference>
<keyword evidence="3" id="KW-1185">Reference proteome</keyword>
<reference evidence="2 3" key="1">
    <citation type="submission" date="2020-08" db="EMBL/GenBank/DDBJ databases">
        <title>Genomic Encyclopedia of Type Strains, Phase IV (KMG-IV): sequencing the most valuable type-strain genomes for metagenomic binning, comparative biology and taxonomic classification.</title>
        <authorList>
            <person name="Goeker M."/>
        </authorList>
    </citation>
    <scope>NUCLEOTIDE SEQUENCE [LARGE SCALE GENOMIC DNA]</scope>
    <source>
        <strain evidence="2 3">DSM 44197</strain>
    </source>
</reference>
<dbReference type="PANTHER" id="PTHR43798">
    <property type="entry name" value="MONOACYLGLYCEROL LIPASE"/>
    <property type="match status" value="1"/>
</dbReference>
<gene>
    <name evidence="2" type="ORF">HNR61_004669</name>
</gene>
<accession>A0A7W3LRM3</accession>
<dbReference type="Pfam" id="PF00561">
    <property type="entry name" value="Abhydrolase_1"/>
    <property type="match status" value="1"/>
</dbReference>
<protein>
    <submittedName>
        <fullName evidence="2">Pimeloyl-ACP methyl ester carboxylesterase</fullName>
    </submittedName>
</protein>
<sequence length="287" mass="31448">MRREPLRRAWPTLDGVVTPVVAAGPEDAAEAVVFVHGSPGSAEDWADLVGRVGAHARAVALTMPGFARAGVPDGFDHSAEAYADRLDRVLGGLGVERAHLVLHDFGGLWGLTWAARDPGRVAGLTLVNTGCMIGYRWHALARAWRTPLLGELVMRTTTRGVFGRLLRRGPRPLPASFVRRTYDDFDRGTRDTVLRLYRGAGDVSGASARLRRPLRAHRYPVQVIWGAHDPYLPVRYAHLQREVFPRAQVAVLPFSGHWPFADDPEGVAGTLVPFVARTMSFSVRTGP</sequence>